<organism evidence="2 3">
    <name type="scientific">Sphingoaurantiacus capsulatus</name>
    <dbReference type="NCBI Taxonomy" id="1771310"/>
    <lineage>
        <taxon>Bacteria</taxon>
        <taxon>Pseudomonadati</taxon>
        <taxon>Pseudomonadota</taxon>
        <taxon>Alphaproteobacteria</taxon>
        <taxon>Sphingomonadales</taxon>
        <taxon>Sphingosinicellaceae</taxon>
        <taxon>Sphingoaurantiacus</taxon>
    </lineage>
</organism>
<feature type="chain" id="PRO_5045062068" evidence="1">
    <location>
        <begin position="21"/>
        <end position="582"/>
    </location>
</feature>
<dbReference type="Proteomes" id="UP001595615">
    <property type="component" value="Unassembled WGS sequence"/>
</dbReference>
<dbReference type="PANTHER" id="PTHR33361:SF2">
    <property type="entry name" value="DUF885 DOMAIN-CONTAINING PROTEIN"/>
    <property type="match status" value="1"/>
</dbReference>
<accession>A0ABV7XCN8</accession>
<dbReference type="PANTHER" id="PTHR33361">
    <property type="entry name" value="GLR0591 PROTEIN"/>
    <property type="match status" value="1"/>
</dbReference>
<keyword evidence="3" id="KW-1185">Reference proteome</keyword>
<gene>
    <name evidence="2" type="ORF">ACFOMD_07350</name>
</gene>
<name>A0ABV7XCN8_9SPHN</name>
<proteinExistence type="predicted"/>
<feature type="signal peptide" evidence="1">
    <location>
        <begin position="1"/>
        <end position="20"/>
    </location>
</feature>
<dbReference type="Pfam" id="PF05960">
    <property type="entry name" value="DUF885"/>
    <property type="match status" value="1"/>
</dbReference>
<keyword evidence="1" id="KW-0732">Signal</keyword>
<protein>
    <submittedName>
        <fullName evidence="2">DUF885 domain-containing protein</fullName>
    </submittedName>
</protein>
<evidence type="ECO:0000313" key="2">
    <source>
        <dbReference type="EMBL" id="MFC3712379.1"/>
    </source>
</evidence>
<sequence length="582" mass="65046">MRLLLSAAVAALLSSTTSVAAPADQLKTLLDDHWAWSMKNSPVYATMLGIRTYDRELGDPSLAAEDRRAAEAQALIDRLDEIDTKALTPIDRTNAAILRRQLAEQVEGNKFGQRAVTFTTYSSWFQNFAGLGEDLPFQTKADYESYLARLAAYPAYNDAQIEVTRRGLKDGYAQPCEPLKGFEKTIGGVVVDDVTASRLYLPFKRKPSTISAADWAALDKRARDLIAKSVNPAFAQTLDFYTKEYAPKCRNVAGIGSTPGGADYYAFRVRAETTTDLAPDAIHKLGLSEVARITAEMEAVAKKAGYADRKSYVEHLRTDPRYYPKTPAELMREAAYLAKLIDGWMPKLFVNLPRLPYTVREIPAEIAEGTTTAYYGSGKLASATPGVYWVNTSKLDQRPFYELPSLTIHEAVPGHHHQISLAQELDLPMFRRFGFSSTAFVEGWALYTEGLGYDMGLYDTPAKEMGRLSYEMWRACRLVVDTGIHSKGWTREQAIQFMLDNTALSRGNIEAEVNRYITWPGQALAYKLGELTIRRLRTKAETALGEKFDLRRFHDAVLEQGSVPLDVLESHIDEWIVAQKKA</sequence>
<evidence type="ECO:0000256" key="1">
    <source>
        <dbReference type="SAM" id="SignalP"/>
    </source>
</evidence>
<comment type="caution">
    <text evidence="2">The sequence shown here is derived from an EMBL/GenBank/DDBJ whole genome shotgun (WGS) entry which is preliminary data.</text>
</comment>
<dbReference type="EMBL" id="JBHRXV010000004">
    <property type="protein sequence ID" value="MFC3712379.1"/>
    <property type="molecule type" value="Genomic_DNA"/>
</dbReference>
<reference evidence="3" key="1">
    <citation type="journal article" date="2019" name="Int. J. Syst. Evol. Microbiol.">
        <title>The Global Catalogue of Microorganisms (GCM) 10K type strain sequencing project: providing services to taxonomists for standard genome sequencing and annotation.</title>
        <authorList>
            <consortium name="The Broad Institute Genomics Platform"/>
            <consortium name="The Broad Institute Genome Sequencing Center for Infectious Disease"/>
            <person name="Wu L."/>
            <person name="Ma J."/>
        </authorList>
    </citation>
    <scope>NUCLEOTIDE SEQUENCE [LARGE SCALE GENOMIC DNA]</scope>
    <source>
        <strain evidence="3">KCTC 42644</strain>
    </source>
</reference>
<dbReference type="InterPro" id="IPR010281">
    <property type="entry name" value="DUF885"/>
</dbReference>
<evidence type="ECO:0000313" key="3">
    <source>
        <dbReference type="Proteomes" id="UP001595615"/>
    </source>
</evidence>
<dbReference type="RefSeq" id="WP_380859132.1">
    <property type="nucleotide sequence ID" value="NZ_JBHRXV010000004.1"/>
</dbReference>